<evidence type="ECO:0008006" key="5">
    <source>
        <dbReference type="Google" id="ProtNLM"/>
    </source>
</evidence>
<protein>
    <recommendedName>
        <fullName evidence="5">MARVEL domain-containing protein</fullName>
    </recommendedName>
</protein>
<dbReference type="EMBL" id="JAULSW010000005">
    <property type="protein sequence ID" value="KAK3380884.1"/>
    <property type="molecule type" value="Genomic_DNA"/>
</dbReference>
<reference evidence="3" key="2">
    <citation type="submission" date="2023-06" db="EMBL/GenBank/DDBJ databases">
        <authorList>
            <consortium name="Lawrence Berkeley National Laboratory"/>
            <person name="Haridas S."/>
            <person name="Hensen N."/>
            <person name="Bonometti L."/>
            <person name="Westerberg I."/>
            <person name="Brannstrom I.O."/>
            <person name="Guillou S."/>
            <person name="Cros-Aarteil S."/>
            <person name="Calhoun S."/>
            <person name="Kuo A."/>
            <person name="Mondo S."/>
            <person name="Pangilinan J."/>
            <person name="Riley R."/>
            <person name="LaButti K."/>
            <person name="Andreopoulos B."/>
            <person name="Lipzen A."/>
            <person name="Chen C."/>
            <person name="Yanf M."/>
            <person name="Daum C."/>
            <person name="Ng V."/>
            <person name="Clum A."/>
            <person name="Steindorff A."/>
            <person name="Ohm R."/>
            <person name="Martin F."/>
            <person name="Silar P."/>
            <person name="Natvig D."/>
            <person name="Lalanne C."/>
            <person name="Gautier V."/>
            <person name="Ament-velasquez S.L."/>
            <person name="Kruys A."/>
            <person name="Hutchinson M.I."/>
            <person name="Powell A.J."/>
            <person name="Barry K."/>
            <person name="Miller A.N."/>
            <person name="Grigoriev I.V."/>
            <person name="Debuchy R."/>
            <person name="Gladieux P."/>
            <person name="Thoren M.H."/>
            <person name="Johannesson H."/>
        </authorList>
    </citation>
    <scope>NUCLEOTIDE SEQUENCE</scope>
    <source>
        <strain evidence="3">CBS 232.78</strain>
    </source>
</reference>
<accession>A0AAE0NG56</accession>
<dbReference type="Proteomes" id="UP001285441">
    <property type="component" value="Unassembled WGS sequence"/>
</dbReference>
<reference evidence="3" key="1">
    <citation type="journal article" date="2023" name="Mol. Phylogenet. Evol.">
        <title>Genome-scale phylogeny and comparative genomics of the fungal order Sordariales.</title>
        <authorList>
            <person name="Hensen N."/>
            <person name="Bonometti L."/>
            <person name="Westerberg I."/>
            <person name="Brannstrom I.O."/>
            <person name="Guillou S."/>
            <person name="Cros-Aarteil S."/>
            <person name="Calhoun S."/>
            <person name="Haridas S."/>
            <person name="Kuo A."/>
            <person name="Mondo S."/>
            <person name="Pangilinan J."/>
            <person name="Riley R."/>
            <person name="LaButti K."/>
            <person name="Andreopoulos B."/>
            <person name="Lipzen A."/>
            <person name="Chen C."/>
            <person name="Yan M."/>
            <person name="Daum C."/>
            <person name="Ng V."/>
            <person name="Clum A."/>
            <person name="Steindorff A."/>
            <person name="Ohm R.A."/>
            <person name="Martin F."/>
            <person name="Silar P."/>
            <person name="Natvig D.O."/>
            <person name="Lalanne C."/>
            <person name="Gautier V."/>
            <person name="Ament-Velasquez S.L."/>
            <person name="Kruys A."/>
            <person name="Hutchinson M.I."/>
            <person name="Powell A.J."/>
            <person name="Barry K."/>
            <person name="Miller A.N."/>
            <person name="Grigoriev I.V."/>
            <person name="Debuchy R."/>
            <person name="Gladieux P."/>
            <person name="Hiltunen Thoren M."/>
            <person name="Johannesson H."/>
        </authorList>
    </citation>
    <scope>NUCLEOTIDE SEQUENCE</scope>
    <source>
        <strain evidence="3">CBS 232.78</strain>
    </source>
</reference>
<feature type="compositionally biased region" description="Polar residues" evidence="1">
    <location>
        <begin position="275"/>
        <end position="284"/>
    </location>
</feature>
<name>A0AAE0NG56_9PEZI</name>
<feature type="transmembrane region" description="Helical" evidence="2">
    <location>
        <begin position="93"/>
        <end position="112"/>
    </location>
</feature>
<feature type="transmembrane region" description="Helical" evidence="2">
    <location>
        <begin position="64"/>
        <end position="81"/>
    </location>
</feature>
<comment type="caution">
    <text evidence="3">The sequence shown here is derived from an EMBL/GenBank/DDBJ whole genome shotgun (WGS) entry which is preliminary data.</text>
</comment>
<keyword evidence="2" id="KW-0812">Transmembrane</keyword>
<feature type="transmembrane region" description="Helical" evidence="2">
    <location>
        <begin position="162"/>
        <end position="185"/>
    </location>
</feature>
<feature type="region of interest" description="Disordered" evidence="1">
    <location>
        <begin position="244"/>
        <end position="302"/>
    </location>
</feature>
<keyword evidence="2" id="KW-0472">Membrane</keyword>
<organism evidence="3 4">
    <name type="scientific">Podospora didyma</name>
    <dbReference type="NCBI Taxonomy" id="330526"/>
    <lineage>
        <taxon>Eukaryota</taxon>
        <taxon>Fungi</taxon>
        <taxon>Dikarya</taxon>
        <taxon>Ascomycota</taxon>
        <taxon>Pezizomycotina</taxon>
        <taxon>Sordariomycetes</taxon>
        <taxon>Sordariomycetidae</taxon>
        <taxon>Sordariales</taxon>
        <taxon>Podosporaceae</taxon>
        <taxon>Podospora</taxon>
    </lineage>
</organism>
<dbReference type="PANTHER" id="PTHR37451">
    <property type="entry name" value="MARVEL DOMAIN"/>
    <property type="match status" value="1"/>
</dbReference>
<proteinExistence type="predicted"/>
<dbReference type="PANTHER" id="PTHR37451:SF4">
    <property type="entry name" value="MARVEL DOMAIN-CONTAINING PROTEIN"/>
    <property type="match status" value="1"/>
</dbReference>
<keyword evidence="2" id="KW-1133">Transmembrane helix</keyword>
<evidence type="ECO:0000313" key="3">
    <source>
        <dbReference type="EMBL" id="KAK3380884.1"/>
    </source>
</evidence>
<gene>
    <name evidence="3" type="ORF">B0H63DRAFT_194006</name>
</gene>
<feature type="compositionally biased region" description="Low complexity" evidence="1">
    <location>
        <begin position="255"/>
        <end position="271"/>
    </location>
</feature>
<keyword evidence="4" id="KW-1185">Reference proteome</keyword>
<evidence type="ECO:0000256" key="2">
    <source>
        <dbReference type="SAM" id="Phobius"/>
    </source>
</evidence>
<sequence>MAEIKESTGQKWRAPRAAFGSDEPYIIPTPLWVVIVRGAQVLFGFIILIIAALLMHGKVLDENAFAVAVTIFTWIVVAYALVTEKVPAANVAYNIWAVLALDLFLAILWLASMGANAALRGRFTQNVNIEGCSDNGNAVNSNTCVVSRSLEKRGTVATPAGLAQISAVAGLSALQMIFFIATLVFHGHTFRKFYQENKMPSADNAEAMMLSSQQGPASVHPQYADQQQYQAPLVQAYPQQLHPAGTAYESGGYDQQQQYAHQQHTEQQAAYPDPNQAQYQQQVAYSPHGTPAQGQPYYPPAQ</sequence>
<dbReference type="AlphaFoldDB" id="A0AAE0NG56"/>
<evidence type="ECO:0000313" key="4">
    <source>
        <dbReference type="Proteomes" id="UP001285441"/>
    </source>
</evidence>
<feature type="transmembrane region" description="Helical" evidence="2">
    <location>
        <begin position="31"/>
        <end position="55"/>
    </location>
</feature>
<evidence type="ECO:0000256" key="1">
    <source>
        <dbReference type="SAM" id="MobiDB-lite"/>
    </source>
</evidence>